<reference evidence="1" key="1">
    <citation type="journal article" date="2023" name="Antonie Van Leeuwenhoek">
        <title>Mesoterricola silvestris gen. nov., sp. nov., Mesoterricola sediminis sp. nov., Geothrix oryzae sp. nov., Geothrix edaphica sp. nov., Geothrix rubra sp. nov., and Geothrix limicola sp. nov., six novel members of Acidobacteriota isolated from soils.</title>
        <authorList>
            <person name="Itoh H."/>
            <person name="Sugisawa Y."/>
            <person name="Mise K."/>
            <person name="Xu Z."/>
            <person name="Kuniyasu M."/>
            <person name="Ushijima N."/>
            <person name="Kawano K."/>
            <person name="Kobayashi E."/>
            <person name="Shiratori Y."/>
            <person name="Masuda Y."/>
            <person name="Senoo K."/>
        </authorList>
    </citation>
    <scope>NUCLEOTIDE SEQUENCE</scope>
    <source>
        <strain evidence="1">Red802</strain>
    </source>
</reference>
<dbReference type="Pfam" id="PF00378">
    <property type="entry name" value="ECH_1"/>
    <property type="match status" value="1"/>
</dbReference>
<dbReference type="RefSeq" id="WP_285609811.1">
    <property type="nucleotide sequence ID" value="NZ_BSDC01000003.1"/>
</dbReference>
<dbReference type="Proteomes" id="UP001165044">
    <property type="component" value="Unassembled WGS sequence"/>
</dbReference>
<dbReference type="PANTHER" id="PTHR11941">
    <property type="entry name" value="ENOYL-COA HYDRATASE-RELATED"/>
    <property type="match status" value="1"/>
</dbReference>
<protein>
    <recommendedName>
        <fullName evidence="3">Enoyl-CoA hydratase/isomerase family protein</fullName>
    </recommendedName>
</protein>
<proteinExistence type="predicted"/>
<comment type="caution">
    <text evidence="1">The sequence shown here is derived from an EMBL/GenBank/DDBJ whole genome shotgun (WGS) entry which is preliminary data.</text>
</comment>
<keyword evidence="2" id="KW-1185">Reference proteome</keyword>
<evidence type="ECO:0000313" key="2">
    <source>
        <dbReference type="Proteomes" id="UP001165044"/>
    </source>
</evidence>
<dbReference type="InterPro" id="IPR029045">
    <property type="entry name" value="ClpP/crotonase-like_dom_sf"/>
</dbReference>
<sequence length="223" mass="24041">MTLVAWYEGRTSLDLLRGTDWAWIGLRSGDGLNRLHSELLVALDRLFMELRAAGVRRVALSHAGWMAGRGHHFSAGADLHEVGALDPVSAEPFARRGQRVMGHLLWPGWRTLTLISGVAMGGGCDLALHGQERWAVAAEPTTGKGGLRLAHPAAKHGILTGFGGTVRLPELLGREGADRLFRHFETWGTAEALAAGAVQRVLEPEVASAAVLEWLGSTVPQRR</sequence>
<dbReference type="SUPFAM" id="SSF52096">
    <property type="entry name" value="ClpP/crotonase"/>
    <property type="match status" value="1"/>
</dbReference>
<dbReference type="CDD" id="cd06558">
    <property type="entry name" value="crotonase-like"/>
    <property type="match status" value="1"/>
</dbReference>
<evidence type="ECO:0008006" key="3">
    <source>
        <dbReference type="Google" id="ProtNLM"/>
    </source>
</evidence>
<evidence type="ECO:0000313" key="1">
    <source>
        <dbReference type="EMBL" id="GLH68117.1"/>
    </source>
</evidence>
<gene>
    <name evidence="1" type="ORF">GETHED_24810</name>
</gene>
<organism evidence="1 2">
    <name type="scientific">Geothrix edaphica</name>
    <dbReference type="NCBI Taxonomy" id="2927976"/>
    <lineage>
        <taxon>Bacteria</taxon>
        <taxon>Pseudomonadati</taxon>
        <taxon>Acidobacteriota</taxon>
        <taxon>Holophagae</taxon>
        <taxon>Holophagales</taxon>
        <taxon>Holophagaceae</taxon>
        <taxon>Geothrix</taxon>
    </lineage>
</organism>
<dbReference type="Gene3D" id="3.90.226.10">
    <property type="entry name" value="2-enoyl-CoA Hydratase, Chain A, domain 1"/>
    <property type="match status" value="1"/>
</dbReference>
<accession>A0ABQ5Q0H0</accession>
<dbReference type="InterPro" id="IPR001753">
    <property type="entry name" value="Enoyl-CoA_hydra/iso"/>
</dbReference>
<dbReference type="EMBL" id="BSDC01000003">
    <property type="protein sequence ID" value="GLH68117.1"/>
    <property type="molecule type" value="Genomic_DNA"/>
</dbReference>
<dbReference type="PANTHER" id="PTHR11941:SF54">
    <property type="entry name" value="ENOYL-COA HYDRATASE, MITOCHONDRIAL"/>
    <property type="match status" value="1"/>
</dbReference>
<name>A0ABQ5Q0H0_9BACT</name>